<dbReference type="Pfam" id="PF00799">
    <property type="entry name" value="Gemini_AL1"/>
    <property type="match status" value="1"/>
</dbReference>
<keyword evidence="3" id="KW-0808">Transferase</keyword>
<keyword evidence="10" id="KW-0378">Hydrolase</keyword>
<evidence type="ECO:0000256" key="11">
    <source>
        <dbReference type="ARBA" id="ARBA00023124"/>
    </source>
</evidence>
<dbReference type="EMBL" id="MW678922">
    <property type="protein sequence ID" value="QXN75559.1"/>
    <property type="molecule type" value="Genomic_DNA"/>
</dbReference>
<evidence type="ECO:0000256" key="9">
    <source>
        <dbReference type="ARBA" id="ARBA00022759"/>
    </source>
</evidence>
<keyword evidence="2" id="KW-1048">Host nucleus</keyword>
<sequence length="324" mass="36120">MPFRFAAKYGLLTYSALGNDASYVADLAMQIVGTLGELGAECLVGRENHLDGGLHLHAFFMFGRKFESRNVRVFDVDGHHPNIVRGYSSPRAGCNYAIKEGDVVAGGLDPDSLGTEVGPDGGVWATICMAETRDEFFDACARLAPRALCCSFTSLSCYADWKYRPVVEPYRSPEGLQFDTSAFPECAEWVQRDLLGDRRERKRSLIIWGGTRLGKTLWARSLGNHAYFGGLFCLDESLDDVDYAIFDDMQGGLKFFHSYKFWLGAQAAFYATDKYKGKKLIHWGRPSIYIANQNPLCDEGVDHDWLIGNCEIVEITSSLLVPVE</sequence>
<evidence type="ECO:0000256" key="8">
    <source>
        <dbReference type="ARBA" id="ARBA00022741"/>
    </source>
</evidence>
<evidence type="ECO:0000256" key="1">
    <source>
        <dbReference type="ARBA" id="ARBA00004147"/>
    </source>
</evidence>
<accession>A0A8F5MLL2</accession>
<evidence type="ECO:0000256" key="6">
    <source>
        <dbReference type="ARBA" id="ARBA00022722"/>
    </source>
</evidence>
<dbReference type="GO" id="GO:0042025">
    <property type="term" value="C:host cell nucleus"/>
    <property type="evidence" value="ECO:0007669"/>
    <property type="project" value="UniProtKB-SubCell"/>
</dbReference>
<protein>
    <submittedName>
        <fullName evidence="14">Replication associated protein</fullName>
    </submittedName>
</protein>
<feature type="domain" description="CRESS-DNA virus Rep endonuclease" evidence="13">
    <location>
        <begin position="4"/>
        <end position="116"/>
    </location>
</feature>
<evidence type="ECO:0000256" key="3">
    <source>
        <dbReference type="ARBA" id="ARBA00022679"/>
    </source>
</evidence>
<reference evidence="14" key="1">
    <citation type="submission" date="2021-02" db="EMBL/GenBank/DDBJ databases">
        <title>Agricultural practices are the primary influencer of seasonal variation in a dryland aerobiome.</title>
        <authorList>
            <person name="Finn D.R."/>
            <person name="Maldonado J."/>
            <person name="Schmidlin K."/>
            <person name="Kraberger S."/>
            <person name="Fontenele R.S."/>
            <person name="Herckes P."/>
            <person name="Fraser M."/>
            <person name="Garcia-Pichel F."/>
            <person name="Varsani A."/>
        </authorList>
    </citation>
    <scope>NUCLEOTIDE SEQUENCE</scope>
    <source>
        <strain evidence="14">D8_457</strain>
    </source>
</reference>
<keyword evidence="11" id="KW-0190">Covalent protein-DNA linkage</keyword>
<dbReference type="PRINTS" id="PR00228">
    <property type="entry name" value="GEMCOATCLVL1"/>
</dbReference>
<dbReference type="Gene3D" id="3.40.1310.20">
    <property type="match status" value="1"/>
</dbReference>
<evidence type="ECO:0000256" key="10">
    <source>
        <dbReference type="ARBA" id="ARBA00022801"/>
    </source>
</evidence>
<keyword evidence="7" id="KW-0479">Metal-binding</keyword>
<keyword evidence="6" id="KW-0540">Nuclease</keyword>
<keyword evidence="12" id="KW-0238">DNA-binding</keyword>
<dbReference type="GO" id="GO:0005198">
    <property type="term" value="F:structural molecule activity"/>
    <property type="evidence" value="ECO:0007669"/>
    <property type="project" value="InterPro"/>
</dbReference>
<dbReference type="GO" id="GO:0016888">
    <property type="term" value="F:DNA endonuclease activity, producing 5'-phosphomonoesters"/>
    <property type="evidence" value="ECO:0007669"/>
    <property type="project" value="InterPro"/>
</dbReference>
<dbReference type="PROSITE" id="PS52020">
    <property type="entry name" value="CRESS_DNA_REP"/>
    <property type="match status" value="1"/>
</dbReference>
<keyword evidence="9" id="KW-0255">Endonuclease</keyword>
<dbReference type="InterPro" id="IPR022692">
    <property type="entry name" value="Gemini_AL1_REP_central"/>
</dbReference>
<dbReference type="SUPFAM" id="SSF55464">
    <property type="entry name" value="Origin of replication-binding domain, RBD-like"/>
    <property type="match status" value="1"/>
</dbReference>
<proteinExistence type="predicted"/>
<evidence type="ECO:0000256" key="4">
    <source>
        <dbReference type="ARBA" id="ARBA00022695"/>
    </source>
</evidence>
<keyword evidence="4" id="KW-0548">Nucleotidyltransferase</keyword>
<evidence type="ECO:0000313" key="14">
    <source>
        <dbReference type="EMBL" id="QXN75559.1"/>
    </source>
</evidence>
<comment type="subcellular location">
    <subcellularLocation>
        <location evidence="1">Host nucleus</location>
    </subcellularLocation>
</comment>
<name>A0A8F5MLL2_9VIRU</name>
<evidence type="ECO:0000259" key="13">
    <source>
        <dbReference type="PROSITE" id="PS52020"/>
    </source>
</evidence>
<dbReference type="GO" id="GO:0003677">
    <property type="term" value="F:DNA binding"/>
    <property type="evidence" value="ECO:0007669"/>
    <property type="project" value="UniProtKB-KW"/>
</dbReference>
<keyword evidence="5" id="KW-0235">DNA replication</keyword>
<dbReference type="GO" id="GO:0006260">
    <property type="term" value="P:DNA replication"/>
    <property type="evidence" value="ECO:0007669"/>
    <property type="project" value="UniProtKB-KW"/>
</dbReference>
<organism evidence="14">
    <name type="scientific">Genomoviridae sp</name>
    <dbReference type="NCBI Taxonomy" id="2202565"/>
    <lineage>
        <taxon>Viruses</taxon>
        <taxon>Monodnaviria</taxon>
        <taxon>Shotokuvirae</taxon>
        <taxon>Cressdnaviricota</taxon>
        <taxon>Repensiviricetes</taxon>
        <taxon>Geplafuvirales</taxon>
        <taxon>Genomoviridae</taxon>
    </lineage>
</organism>
<evidence type="ECO:0000256" key="12">
    <source>
        <dbReference type="ARBA" id="ARBA00023125"/>
    </source>
</evidence>
<keyword evidence="8" id="KW-0547">Nucleotide-binding</keyword>
<dbReference type="Pfam" id="PF08283">
    <property type="entry name" value="Gemini_AL1_M"/>
    <property type="match status" value="1"/>
</dbReference>
<dbReference type="GO" id="GO:0046872">
    <property type="term" value="F:metal ion binding"/>
    <property type="evidence" value="ECO:0007669"/>
    <property type="project" value="UniProtKB-KW"/>
</dbReference>
<dbReference type="InterPro" id="IPR001301">
    <property type="entry name" value="Gemini_AL1_CLV"/>
</dbReference>
<dbReference type="GO" id="GO:0000166">
    <property type="term" value="F:nucleotide binding"/>
    <property type="evidence" value="ECO:0007669"/>
    <property type="project" value="UniProtKB-KW"/>
</dbReference>
<dbReference type="InterPro" id="IPR049912">
    <property type="entry name" value="CRESS_DNA_REP"/>
</dbReference>
<evidence type="ECO:0000256" key="7">
    <source>
        <dbReference type="ARBA" id="ARBA00022723"/>
    </source>
</evidence>
<evidence type="ECO:0000256" key="5">
    <source>
        <dbReference type="ARBA" id="ARBA00022705"/>
    </source>
</evidence>
<dbReference type="GO" id="GO:0016779">
    <property type="term" value="F:nucleotidyltransferase activity"/>
    <property type="evidence" value="ECO:0007669"/>
    <property type="project" value="UniProtKB-KW"/>
</dbReference>
<evidence type="ECO:0000256" key="2">
    <source>
        <dbReference type="ARBA" id="ARBA00022562"/>
    </source>
</evidence>